<reference evidence="6" key="1">
    <citation type="journal article" date="2021" name="IMA Fungus">
        <title>Genomic characterization of three marine fungi, including Emericellopsis atlantica sp. nov. with signatures of a generalist lifestyle and marine biomass degradation.</title>
        <authorList>
            <person name="Hagestad O.C."/>
            <person name="Hou L."/>
            <person name="Andersen J.H."/>
            <person name="Hansen E.H."/>
            <person name="Altermark B."/>
            <person name="Li C."/>
            <person name="Kuhnert E."/>
            <person name="Cox R.J."/>
            <person name="Crous P.W."/>
            <person name="Spatafora J.W."/>
            <person name="Lail K."/>
            <person name="Amirebrahimi M."/>
            <person name="Lipzen A."/>
            <person name="Pangilinan J."/>
            <person name="Andreopoulos W."/>
            <person name="Hayes R.D."/>
            <person name="Ng V."/>
            <person name="Grigoriev I.V."/>
            <person name="Jackson S.A."/>
            <person name="Sutton T.D.S."/>
            <person name="Dobson A.D.W."/>
            <person name="Rama T."/>
        </authorList>
    </citation>
    <scope>NUCLEOTIDE SEQUENCE</scope>
    <source>
        <strain evidence="6">TRa018bII</strain>
    </source>
</reference>
<dbReference type="Proteomes" id="UP000824998">
    <property type="component" value="Unassembled WGS sequence"/>
</dbReference>
<keyword evidence="4" id="KW-0560">Oxidoreductase</keyword>
<dbReference type="PROSITE" id="PS51387">
    <property type="entry name" value="FAD_PCMH"/>
    <property type="match status" value="1"/>
</dbReference>
<evidence type="ECO:0000313" key="6">
    <source>
        <dbReference type="EMBL" id="KAG9232589.1"/>
    </source>
</evidence>
<evidence type="ECO:0000256" key="3">
    <source>
        <dbReference type="ARBA" id="ARBA00022827"/>
    </source>
</evidence>
<keyword evidence="2" id="KW-0285">Flavoprotein</keyword>
<dbReference type="GO" id="GO:0071949">
    <property type="term" value="F:FAD binding"/>
    <property type="evidence" value="ECO:0007669"/>
    <property type="project" value="InterPro"/>
</dbReference>
<dbReference type="PANTHER" id="PTHR42973:SF7">
    <property type="entry name" value="FAD-BINDING PCMH-TYPE DOMAIN-CONTAINING PROTEIN"/>
    <property type="match status" value="1"/>
</dbReference>
<sequence length="459" mass="49816">MSESLQILQQQLSPQASISKSTDPLFNTQRWSECNSATPGAIVNVASEDDISNTVSVKWANTNNIPFLAQSGGHGLYKGLSTLGANGILINLRALNTVKVDATAGTATIGGGTLTHEAIDAAQAAGTHIVTGVCNTVGVVGALVGGGLGYLLSVYGMGLDNMISCRLVTATGEVIEVSAESNEELWWGIRGAGHNFGIVSQLVVKAHPWINRGVHWKGMLGFAGGESDVERVVTAIQEMGVGKNMGLSILIARLPPMMGPMLVVFPYYVGPEAEAKVAYAKLLELNPMINRCGEIPYDKVNKGHDPACLKGRRKPTFGIAVRTLDVEKMKAAWREWEAFTTANPEAMGSTIIVECFDTRKTREIDPMETAYSWREEDFHMLFVPMHTDPGFDTTALSFGRKLRDSFKTEGKAAVYVNFAHGDEDLGEIYGSEERLAKLRDLKKTWDPEGRFSFYNPIPV</sequence>
<name>A0A9P8C3K2_9HELO</name>
<dbReference type="Pfam" id="PF01565">
    <property type="entry name" value="FAD_binding_4"/>
    <property type="match status" value="1"/>
</dbReference>
<dbReference type="InterPro" id="IPR036318">
    <property type="entry name" value="FAD-bd_PCMH-like_sf"/>
</dbReference>
<keyword evidence="3" id="KW-0274">FAD</keyword>
<evidence type="ECO:0000256" key="4">
    <source>
        <dbReference type="ARBA" id="ARBA00023002"/>
    </source>
</evidence>
<proteinExistence type="inferred from homology"/>
<dbReference type="InterPro" id="IPR016169">
    <property type="entry name" value="FAD-bd_PCMH_sub2"/>
</dbReference>
<evidence type="ECO:0000259" key="5">
    <source>
        <dbReference type="PROSITE" id="PS51387"/>
    </source>
</evidence>
<comment type="caution">
    <text evidence="6">The sequence shown here is derived from an EMBL/GenBank/DDBJ whole genome shotgun (WGS) entry which is preliminary data.</text>
</comment>
<dbReference type="InterPro" id="IPR012951">
    <property type="entry name" value="BBE"/>
</dbReference>
<dbReference type="PANTHER" id="PTHR42973">
    <property type="entry name" value="BINDING OXIDOREDUCTASE, PUTATIVE (AFU_ORTHOLOGUE AFUA_1G17690)-RELATED"/>
    <property type="match status" value="1"/>
</dbReference>
<evidence type="ECO:0000256" key="1">
    <source>
        <dbReference type="ARBA" id="ARBA00005466"/>
    </source>
</evidence>
<feature type="domain" description="FAD-binding PCMH-type" evidence="5">
    <location>
        <begin position="35"/>
        <end position="209"/>
    </location>
</feature>
<keyword evidence="7" id="KW-1185">Reference proteome</keyword>
<dbReference type="EMBL" id="MU251541">
    <property type="protein sequence ID" value="KAG9232589.1"/>
    <property type="molecule type" value="Genomic_DNA"/>
</dbReference>
<dbReference type="Gene3D" id="3.40.462.20">
    <property type="match status" value="1"/>
</dbReference>
<evidence type="ECO:0000313" key="7">
    <source>
        <dbReference type="Proteomes" id="UP000824998"/>
    </source>
</evidence>
<comment type="similarity">
    <text evidence="1">Belongs to the oxygen-dependent FAD-linked oxidoreductase family.</text>
</comment>
<dbReference type="InterPro" id="IPR050416">
    <property type="entry name" value="FAD-linked_Oxidoreductase"/>
</dbReference>
<evidence type="ECO:0000256" key="2">
    <source>
        <dbReference type="ARBA" id="ARBA00022630"/>
    </source>
</evidence>
<dbReference type="InterPro" id="IPR006094">
    <property type="entry name" value="Oxid_FAD_bind_N"/>
</dbReference>
<dbReference type="AlphaFoldDB" id="A0A9P8C3K2"/>
<dbReference type="Pfam" id="PF08031">
    <property type="entry name" value="BBE"/>
    <property type="match status" value="1"/>
</dbReference>
<dbReference type="InterPro" id="IPR016166">
    <property type="entry name" value="FAD-bd_PCMH"/>
</dbReference>
<organism evidence="6 7">
    <name type="scientific">Amylocarpus encephaloides</name>
    <dbReference type="NCBI Taxonomy" id="45428"/>
    <lineage>
        <taxon>Eukaryota</taxon>
        <taxon>Fungi</taxon>
        <taxon>Dikarya</taxon>
        <taxon>Ascomycota</taxon>
        <taxon>Pezizomycotina</taxon>
        <taxon>Leotiomycetes</taxon>
        <taxon>Helotiales</taxon>
        <taxon>Helotiales incertae sedis</taxon>
        <taxon>Amylocarpus</taxon>
    </lineage>
</organism>
<dbReference type="Gene3D" id="3.30.465.10">
    <property type="match status" value="1"/>
</dbReference>
<accession>A0A9P8C3K2</accession>
<dbReference type="OrthoDB" id="415825at2759"/>
<protein>
    <recommendedName>
        <fullName evidence="5">FAD-binding PCMH-type domain-containing protein</fullName>
    </recommendedName>
</protein>
<dbReference type="GO" id="GO:0016491">
    <property type="term" value="F:oxidoreductase activity"/>
    <property type="evidence" value="ECO:0007669"/>
    <property type="project" value="UniProtKB-KW"/>
</dbReference>
<gene>
    <name evidence="6" type="ORF">BJ875DRAFT_380380</name>
</gene>
<dbReference type="SUPFAM" id="SSF56176">
    <property type="entry name" value="FAD-binding/transporter-associated domain-like"/>
    <property type="match status" value="1"/>
</dbReference>